<evidence type="ECO:0000256" key="8">
    <source>
        <dbReference type="ARBA" id="ARBA00022960"/>
    </source>
</evidence>
<reference evidence="17 18" key="1">
    <citation type="submission" date="2019-05" db="EMBL/GenBank/DDBJ databases">
        <authorList>
            <person name="Lee S.D."/>
        </authorList>
    </citation>
    <scope>NUCLEOTIDE SEQUENCE [LARGE SCALE GENOMIC DNA]</scope>
    <source>
        <strain evidence="17 18">YC2-7</strain>
    </source>
</reference>
<protein>
    <submittedName>
        <fullName evidence="17">Penicillin-binding protein</fullName>
    </submittedName>
</protein>
<dbReference type="GO" id="GO:0071555">
    <property type="term" value="P:cell wall organization"/>
    <property type="evidence" value="ECO:0007669"/>
    <property type="project" value="UniProtKB-KW"/>
</dbReference>
<keyword evidence="6" id="KW-0808">Transferase</keyword>
<dbReference type="GO" id="GO:0008360">
    <property type="term" value="P:regulation of cell shape"/>
    <property type="evidence" value="ECO:0007669"/>
    <property type="project" value="UniProtKB-KW"/>
</dbReference>
<dbReference type="Pfam" id="PF00905">
    <property type="entry name" value="Transpeptidase"/>
    <property type="match status" value="1"/>
</dbReference>
<evidence type="ECO:0000256" key="3">
    <source>
        <dbReference type="ARBA" id="ARBA00022645"/>
    </source>
</evidence>
<evidence type="ECO:0000259" key="16">
    <source>
        <dbReference type="Pfam" id="PF00912"/>
    </source>
</evidence>
<evidence type="ECO:0000256" key="10">
    <source>
        <dbReference type="ARBA" id="ARBA00023268"/>
    </source>
</evidence>
<keyword evidence="4" id="KW-0645">Protease</keyword>
<accession>A0A848KBE5</accession>
<dbReference type="InterPro" id="IPR001264">
    <property type="entry name" value="Glyco_trans_51"/>
</dbReference>
<dbReference type="Proteomes" id="UP000535543">
    <property type="component" value="Unassembled WGS sequence"/>
</dbReference>
<dbReference type="SUPFAM" id="SSF53955">
    <property type="entry name" value="Lysozyme-like"/>
    <property type="match status" value="1"/>
</dbReference>
<evidence type="ECO:0000256" key="1">
    <source>
        <dbReference type="ARBA" id="ARBA00007090"/>
    </source>
</evidence>
<comment type="similarity">
    <text evidence="2">In the N-terminal section; belongs to the glycosyltransferase 51 family.</text>
</comment>
<dbReference type="FunFam" id="1.10.3810.10:FF:000001">
    <property type="entry name" value="Penicillin-binding protein 1A"/>
    <property type="match status" value="1"/>
</dbReference>
<reference evidence="17 18" key="2">
    <citation type="submission" date="2020-06" db="EMBL/GenBank/DDBJ databases">
        <title>Antribacter stalactiti gen. nov., sp. nov., a new member of the family Nacardiaceae isolated from a cave.</title>
        <authorList>
            <person name="Kim I.S."/>
        </authorList>
    </citation>
    <scope>NUCLEOTIDE SEQUENCE [LARGE SCALE GENOMIC DNA]</scope>
    <source>
        <strain evidence="17 18">YC2-7</strain>
    </source>
</reference>
<comment type="catalytic activity">
    <reaction evidence="12">
        <text>Preferential cleavage: (Ac)2-L-Lys-D-Ala-|-D-Ala. Also transpeptidation of peptidyl-alanyl moieties that are N-acyl substituents of D-alanine.</text>
        <dbReference type="EC" id="3.4.16.4"/>
    </reaction>
</comment>
<sequence length="640" mass="67597">MRTNQVATIFASDGTSVLSKIVPPEGNRTEVPLSEVPVHVRNAMLSAEDRNFYGNPGFSITGFLRAARDNIQGKESAGGGSTITQQYVKNALVGNDRTVGRKWREFVISAKMAREWSKDDILAAYFNTIYFGRGTYGIAAAAKSYFNKAPRDLTLAEGAILASVVRSPSRLDPETHLPQLTERFNYVLDGMVEMGVLKSDERAGIAFPPIVPAAEVGDENAARGPEGLIRTQVKNELTALGISDSDLNTGGLQITTTIDPKAQAAAIDSVNSVMEGEPAELRTAVVSIDPRSGAVRAYFGGFDGAGFDFAQAPLQTGSAFKVFGLIAALKEGIPLSAMYSSAPLNVGNGLTITNVGGETCGTCTIAQALKQSLNTSFYRLELDMVNGAEKVAQAAHDAGIPENIPGLPVKTLTQDGGPPENGIVLGQYQVRAIDMASAYATIAASGVYHAPHFVQKVVTADGNVLFDRTPDPGEQRIPKAVAENVTQAMLPIAAYSRNHQLAGGRQSASKTGTAQFGDSGLNKDAWMVGYTPSLSTAVWMGTEQAQAITNLNGASIYGSGLPSDIWQKTMNSALEGTENEKFPWPDPIGGQAGVPTYTAPAKPTTSEAPPPPDVPPIVIPQLPPLRNVEIFPGIVIPLPG</sequence>
<dbReference type="InterPro" id="IPR050396">
    <property type="entry name" value="Glycosyltr_51/Transpeptidase"/>
</dbReference>
<evidence type="ECO:0000256" key="6">
    <source>
        <dbReference type="ARBA" id="ARBA00022679"/>
    </source>
</evidence>
<dbReference type="InterPro" id="IPR001460">
    <property type="entry name" value="PCN-bd_Tpept"/>
</dbReference>
<dbReference type="GO" id="GO:0009002">
    <property type="term" value="F:serine-type D-Ala-D-Ala carboxypeptidase activity"/>
    <property type="evidence" value="ECO:0007669"/>
    <property type="project" value="UniProtKB-EC"/>
</dbReference>
<evidence type="ECO:0000256" key="14">
    <source>
        <dbReference type="SAM" id="MobiDB-lite"/>
    </source>
</evidence>
<organism evidence="17 18">
    <name type="scientific">Antrihabitans stalactiti</name>
    <dbReference type="NCBI Taxonomy" id="2584121"/>
    <lineage>
        <taxon>Bacteria</taxon>
        <taxon>Bacillati</taxon>
        <taxon>Actinomycetota</taxon>
        <taxon>Actinomycetes</taxon>
        <taxon>Mycobacteriales</taxon>
        <taxon>Nocardiaceae</taxon>
        <taxon>Antrihabitans</taxon>
    </lineage>
</organism>
<dbReference type="PANTHER" id="PTHR32282:SF34">
    <property type="entry name" value="PENICILLIN-BINDING PROTEIN 1A"/>
    <property type="match status" value="1"/>
</dbReference>
<keyword evidence="3" id="KW-0121">Carboxypeptidase</keyword>
<evidence type="ECO:0000256" key="11">
    <source>
        <dbReference type="ARBA" id="ARBA00023316"/>
    </source>
</evidence>
<feature type="domain" description="Glycosyl transferase family 51" evidence="16">
    <location>
        <begin position="20"/>
        <end position="191"/>
    </location>
</feature>
<keyword evidence="8" id="KW-0133">Cell shape</keyword>
<dbReference type="GO" id="GO:0030288">
    <property type="term" value="C:outer membrane-bounded periplasmic space"/>
    <property type="evidence" value="ECO:0007669"/>
    <property type="project" value="TreeGrafter"/>
</dbReference>
<dbReference type="InterPro" id="IPR012338">
    <property type="entry name" value="Beta-lactam/transpept-like"/>
</dbReference>
<evidence type="ECO:0000313" key="18">
    <source>
        <dbReference type="Proteomes" id="UP000535543"/>
    </source>
</evidence>
<keyword evidence="5" id="KW-0328">Glycosyltransferase</keyword>
<dbReference type="GO" id="GO:0006508">
    <property type="term" value="P:proteolysis"/>
    <property type="evidence" value="ECO:0007669"/>
    <property type="project" value="UniProtKB-KW"/>
</dbReference>
<evidence type="ECO:0000256" key="5">
    <source>
        <dbReference type="ARBA" id="ARBA00022676"/>
    </source>
</evidence>
<evidence type="ECO:0000256" key="4">
    <source>
        <dbReference type="ARBA" id="ARBA00022670"/>
    </source>
</evidence>
<keyword evidence="7" id="KW-0378">Hydrolase</keyword>
<keyword evidence="18" id="KW-1185">Reference proteome</keyword>
<evidence type="ECO:0000259" key="15">
    <source>
        <dbReference type="Pfam" id="PF00905"/>
    </source>
</evidence>
<dbReference type="GO" id="GO:0009252">
    <property type="term" value="P:peptidoglycan biosynthetic process"/>
    <property type="evidence" value="ECO:0007669"/>
    <property type="project" value="UniProtKB-KW"/>
</dbReference>
<dbReference type="EMBL" id="VCQU01000003">
    <property type="protein sequence ID" value="NMN95631.1"/>
    <property type="molecule type" value="Genomic_DNA"/>
</dbReference>
<keyword evidence="11" id="KW-0961">Cell wall biogenesis/degradation</keyword>
<dbReference type="InterPro" id="IPR023346">
    <property type="entry name" value="Lysozyme-like_dom_sf"/>
</dbReference>
<evidence type="ECO:0000313" key="17">
    <source>
        <dbReference type="EMBL" id="NMN95631.1"/>
    </source>
</evidence>
<feature type="region of interest" description="Disordered" evidence="14">
    <location>
        <begin position="582"/>
        <end position="614"/>
    </location>
</feature>
<name>A0A848KBE5_9NOCA</name>
<gene>
    <name evidence="17" type="ORF">FGL95_11360</name>
</gene>
<evidence type="ECO:0000256" key="7">
    <source>
        <dbReference type="ARBA" id="ARBA00022801"/>
    </source>
</evidence>
<keyword evidence="10" id="KW-0511">Multifunctional enzyme</keyword>
<comment type="caution">
    <text evidence="17">The sequence shown here is derived from an EMBL/GenBank/DDBJ whole genome shotgun (WGS) entry which is preliminary data.</text>
</comment>
<dbReference type="AlphaFoldDB" id="A0A848KBE5"/>
<dbReference type="Gene3D" id="3.40.710.10">
    <property type="entry name" value="DD-peptidase/beta-lactamase superfamily"/>
    <property type="match status" value="1"/>
</dbReference>
<dbReference type="PANTHER" id="PTHR32282">
    <property type="entry name" value="BINDING PROTEIN TRANSPEPTIDASE, PUTATIVE-RELATED"/>
    <property type="match status" value="1"/>
</dbReference>
<keyword evidence="9" id="KW-0573">Peptidoglycan synthesis</keyword>
<evidence type="ECO:0000256" key="12">
    <source>
        <dbReference type="ARBA" id="ARBA00034000"/>
    </source>
</evidence>
<evidence type="ECO:0000256" key="2">
    <source>
        <dbReference type="ARBA" id="ARBA00007739"/>
    </source>
</evidence>
<dbReference type="SUPFAM" id="SSF56601">
    <property type="entry name" value="beta-lactamase/transpeptidase-like"/>
    <property type="match status" value="1"/>
</dbReference>
<comment type="similarity">
    <text evidence="1">In the C-terminal section; belongs to the transpeptidase family.</text>
</comment>
<dbReference type="GO" id="GO:0008658">
    <property type="term" value="F:penicillin binding"/>
    <property type="evidence" value="ECO:0007669"/>
    <property type="project" value="InterPro"/>
</dbReference>
<comment type="catalytic activity">
    <reaction evidence="13">
        <text>[GlcNAc-(1-&gt;4)-Mur2Ac(oyl-L-Ala-gamma-D-Glu-L-Lys-D-Ala-D-Ala)](n)-di-trans,octa-cis-undecaprenyl diphosphate + beta-D-GlcNAc-(1-&gt;4)-Mur2Ac(oyl-L-Ala-gamma-D-Glu-L-Lys-D-Ala-D-Ala)-di-trans,octa-cis-undecaprenyl diphosphate = [GlcNAc-(1-&gt;4)-Mur2Ac(oyl-L-Ala-gamma-D-Glu-L-Lys-D-Ala-D-Ala)](n+1)-di-trans,octa-cis-undecaprenyl diphosphate + di-trans,octa-cis-undecaprenyl diphosphate + H(+)</text>
        <dbReference type="Rhea" id="RHEA:23708"/>
        <dbReference type="Rhea" id="RHEA-COMP:9602"/>
        <dbReference type="Rhea" id="RHEA-COMP:9603"/>
        <dbReference type="ChEBI" id="CHEBI:15378"/>
        <dbReference type="ChEBI" id="CHEBI:58405"/>
        <dbReference type="ChEBI" id="CHEBI:60033"/>
        <dbReference type="ChEBI" id="CHEBI:78435"/>
        <dbReference type="EC" id="2.4.99.28"/>
    </reaction>
</comment>
<dbReference type="Pfam" id="PF00912">
    <property type="entry name" value="Transgly"/>
    <property type="match status" value="1"/>
</dbReference>
<dbReference type="GO" id="GO:0008955">
    <property type="term" value="F:peptidoglycan glycosyltransferase activity"/>
    <property type="evidence" value="ECO:0007669"/>
    <property type="project" value="UniProtKB-EC"/>
</dbReference>
<evidence type="ECO:0000256" key="13">
    <source>
        <dbReference type="ARBA" id="ARBA00049902"/>
    </source>
</evidence>
<dbReference type="InterPro" id="IPR036950">
    <property type="entry name" value="PBP_transglycosylase"/>
</dbReference>
<feature type="domain" description="Penicillin-binding protein transpeptidase" evidence="15">
    <location>
        <begin position="284"/>
        <end position="540"/>
    </location>
</feature>
<dbReference type="Gene3D" id="1.10.3810.10">
    <property type="entry name" value="Biosynthetic peptidoglycan transglycosylase-like"/>
    <property type="match status" value="1"/>
</dbReference>
<evidence type="ECO:0000256" key="9">
    <source>
        <dbReference type="ARBA" id="ARBA00022984"/>
    </source>
</evidence>
<proteinExistence type="inferred from homology"/>